<feature type="domain" description="N-acetyltransferase" evidence="1">
    <location>
        <begin position="86"/>
        <end position="221"/>
    </location>
</feature>
<dbReference type="InterPro" id="IPR016181">
    <property type="entry name" value="Acyl_CoA_acyltransferase"/>
</dbReference>
<dbReference type="Pfam" id="PF00583">
    <property type="entry name" value="Acetyltransf_1"/>
    <property type="match status" value="1"/>
</dbReference>
<gene>
    <name evidence="2" type="ORF">EV380_1952</name>
</gene>
<evidence type="ECO:0000313" key="2">
    <source>
        <dbReference type="EMBL" id="RZU62359.1"/>
    </source>
</evidence>
<evidence type="ECO:0000259" key="1">
    <source>
        <dbReference type="PROSITE" id="PS51186"/>
    </source>
</evidence>
<accession>A0A4Q8AFG1</accession>
<reference evidence="2 3" key="1">
    <citation type="submission" date="2019-02" db="EMBL/GenBank/DDBJ databases">
        <title>Sequencing the genomes of 1000 actinobacteria strains.</title>
        <authorList>
            <person name="Klenk H.-P."/>
        </authorList>
    </citation>
    <scope>NUCLEOTIDE SEQUENCE [LARGE SCALE GENOMIC DNA]</scope>
    <source>
        <strain evidence="2 3">DSM 17364</strain>
    </source>
</reference>
<keyword evidence="2" id="KW-0808">Transferase</keyword>
<evidence type="ECO:0000313" key="3">
    <source>
        <dbReference type="Proteomes" id="UP000292685"/>
    </source>
</evidence>
<dbReference type="AlphaFoldDB" id="A0A4Q8AFG1"/>
<dbReference type="RefSeq" id="WP_130450983.1">
    <property type="nucleotide sequence ID" value="NZ_SHLA01000001.1"/>
</dbReference>
<dbReference type="EMBL" id="SHLA01000001">
    <property type="protein sequence ID" value="RZU62359.1"/>
    <property type="molecule type" value="Genomic_DNA"/>
</dbReference>
<dbReference type="PROSITE" id="PS51186">
    <property type="entry name" value="GNAT"/>
    <property type="match status" value="1"/>
</dbReference>
<sequence length="221" mass="24054">MGSFASDELIGTWVTGWSSGRGYENRHEGRVHAALRHDTIGDWEYVVCEPTNEELVAIAGTLSKHPARRLTAFVNDPVAFVEAARTAGLALQQTDEVLMVTAMDEQDVEDPRSPDGFVIQTERDGTNAYVSVHLEEDPSIVVASGHVAVVDDYAVFDRIITSPDFRRRGLGSLVMRALAALALEHAVSEGLLIATVDGQELYKYLGWTTLGNVVTVEAAQN</sequence>
<protein>
    <submittedName>
        <fullName evidence="2">Acetyltransferase (GNAT) family protein</fullName>
    </submittedName>
</protein>
<name>A0A4Q8AFG1_9MICC</name>
<dbReference type="InterPro" id="IPR000182">
    <property type="entry name" value="GNAT_dom"/>
</dbReference>
<dbReference type="GO" id="GO:0016747">
    <property type="term" value="F:acyltransferase activity, transferring groups other than amino-acyl groups"/>
    <property type="evidence" value="ECO:0007669"/>
    <property type="project" value="InterPro"/>
</dbReference>
<comment type="caution">
    <text evidence="2">The sequence shown here is derived from an EMBL/GenBank/DDBJ whole genome shotgun (WGS) entry which is preliminary data.</text>
</comment>
<dbReference type="Gene3D" id="3.40.630.30">
    <property type="match status" value="1"/>
</dbReference>
<dbReference type="OrthoDB" id="4966223at2"/>
<organism evidence="2 3">
    <name type="scientific">Zhihengliuella halotolerans</name>
    <dbReference type="NCBI Taxonomy" id="370736"/>
    <lineage>
        <taxon>Bacteria</taxon>
        <taxon>Bacillati</taxon>
        <taxon>Actinomycetota</taxon>
        <taxon>Actinomycetes</taxon>
        <taxon>Micrococcales</taxon>
        <taxon>Micrococcaceae</taxon>
        <taxon>Zhihengliuella</taxon>
    </lineage>
</organism>
<proteinExistence type="predicted"/>
<dbReference type="SUPFAM" id="SSF55729">
    <property type="entry name" value="Acyl-CoA N-acyltransferases (Nat)"/>
    <property type="match status" value="1"/>
</dbReference>
<keyword evidence="3" id="KW-1185">Reference proteome</keyword>
<dbReference type="Proteomes" id="UP000292685">
    <property type="component" value="Unassembled WGS sequence"/>
</dbReference>